<feature type="coiled-coil region" evidence="1">
    <location>
        <begin position="510"/>
        <end position="571"/>
    </location>
</feature>
<dbReference type="Pfam" id="PF20155">
    <property type="entry name" value="TMP_3"/>
    <property type="match status" value="1"/>
</dbReference>
<dbReference type="NCBIfam" id="TIGR02675">
    <property type="entry name" value="tape_meas_nterm"/>
    <property type="match status" value="1"/>
</dbReference>
<dbReference type="InterPro" id="IPR013491">
    <property type="entry name" value="Tape_meas_N"/>
</dbReference>
<evidence type="ECO:0000313" key="5">
    <source>
        <dbReference type="Proteomes" id="UP001597353"/>
    </source>
</evidence>
<dbReference type="Proteomes" id="UP001597353">
    <property type="component" value="Unassembled WGS sequence"/>
</dbReference>
<comment type="caution">
    <text evidence="4">The sequence shown here is derived from an EMBL/GenBank/DDBJ whole genome shotgun (WGS) entry which is preliminary data.</text>
</comment>
<evidence type="ECO:0000259" key="3">
    <source>
        <dbReference type="Pfam" id="PF20155"/>
    </source>
</evidence>
<dbReference type="EMBL" id="JBHUGH010000034">
    <property type="protein sequence ID" value="MFD1914111.1"/>
    <property type="molecule type" value="Genomic_DNA"/>
</dbReference>
<evidence type="ECO:0000256" key="1">
    <source>
        <dbReference type="SAM" id="Coils"/>
    </source>
</evidence>
<feature type="domain" description="Tape measure protein N-terminal" evidence="3">
    <location>
        <begin position="155"/>
        <end position="343"/>
    </location>
</feature>
<keyword evidence="1" id="KW-0175">Coiled coil</keyword>
<evidence type="ECO:0000313" key="4">
    <source>
        <dbReference type="EMBL" id="MFD1914111.1"/>
    </source>
</evidence>
<keyword evidence="5" id="KW-1185">Reference proteome</keyword>
<feature type="region of interest" description="Disordered" evidence="2">
    <location>
        <begin position="747"/>
        <end position="788"/>
    </location>
</feature>
<reference evidence="5" key="1">
    <citation type="journal article" date="2019" name="Int. J. Syst. Evol. Microbiol.">
        <title>The Global Catalogue of Microorganisms (GCM) 10K type strain sequencing project: providing services to taxonomists for standard genome sequencing and annotation.</title>
        <authorList>
            <consortium name="The Broad Institute Genomics Platform"/>
            <consortium name="The Broad Institute Genome Sequencing Center for Infectious Disease"/>
            <person name="Wu L."/>
            <person name="Ma J."/>
        </authorList>
    </citation>
    <scope>NUCLEOTIDE SEQUENCE [LARGE SCALE GENOMIC DNA]</scope>
    <source>
        <strain evidence="5">CGMCC 4.7242</strain>
    </source>
</reference>
<proteinExistence type="predicted"/>
<organism evidence="4 5">
    <name type="scientific">Halodurantibacterium flavum</name>
    <dbReference type="NCBI Taxonomy" id="1382802"/>
    <lineage>
        <taxon>Bacteria</taxon>
        <taxon>Pseudomonadati</taxon>
        <taxon>Pseudomonadota</taxon>
        <taxon>Alphaproteobacteria</taxon>
        <taxon>Rhodobacterales</taxon>
        <taxon>Paracoccaceae</taxon>
        <taxon>Halodurantibacterium</taxon>
    </lineage>
</organism>
<name>A0ABW4S9K1_9RHOB</name>
<gene>
    <name evidence="4" type="ORF">ACFSGJ_18060</name>
</gene>
<dbReference type="RefSeq" id="WP_390265221.1">
    <property type="nucleotide sequence ID" value="NZ_JBHUGH010000034.1"/>
</dbReference>
<accession>A0ABW4S9K1</accession>
<evidence type="ECO:0000256" key="2">
    <source>
        <dbReference type="SAM" id="MobiDB-lite"/>
    </source>
</evidence>
<sequence length="1104" mass="115227">MRLSLVLNAQAEQARRELAATAQAVAGVRTQAEGASGGIASVGSAASSAAAGLGTMAAANDNLGRATTFSRQGAIGLGEAMRETGRAAQDSMAGGADVAAEAMNELTAAIRAQIEALRAQGTAATGGVGDLTRLARSAATAGAAILAGLGIGRMRDMADNWSDLQSRIGAAIRDMEAAPELMQDMLRLANDTYSSLDQTVSGFASNVGIMRDLGYSTAQTRDFTEALNHSLVITATKGQQAASVQMALSRAMATGRLQADGLETVLANGGRVAEALATELGTTVSGLRDLASQGRITGDVIARAMLGALSDVRREAGEMPSTVADGFLRLRNSITALVGTVDQALGASAAAADLLNRIAEGIGELAQADFEGLMLSMATGGETLAQVLLVVSATRIPATVAAIRALNVSTMLMTTQFTAGAIASRGLTAALAAKAVTARALAGAMAMLGGPIGLAAAGVTALGLALWNTRSRAGEVAQSIAELAGTQGELNRATDEFYRSMNQQSLDAMARLAQANVAQIRQALEAAQRELENASFYTNFFGLSLGETDRMREARENVAALSVQMADAEARSSAAEHAAANFSHRMSDAADSARVLSAEQQKALSTSNEMLTSYQRRAELARIELDHGRSSVAWQITQMSHEREALAARLDALDITRQQRAAVLNAWEAALRAEGGTRAWDAAMATLLERTRETYNELRDIEAGEPGGGWLDRAISKAQTLAGALWEGVSALGALADVELDDAGNPLPDGISRRNRPRRAPVGIGGIDWGTARSQRGGRGKSEAEQQREAVRDLVASLRQELDVLRELDPVRQEMIRHRDTLAAATGREKEEIEGLIRTRLEEAAALEDVQRRMEDVRDLGHDAIGGLIRDMRAGVNAGNMLSNVLDRIADKLADVAATDLSNLLFGARGATNGGSGLFGGFLGSLFGIRMNALGDVIGAPTLFAYGDRPGQLGVMGEAGAEAIMPLTHAMGAGVGALVGNRETTLPLTRLASGKLGVSLPPEMAAPTPFARGGAFGYVPPPPLGRPLSGPASGAQGDLTRRDTIELRISVDDDLRLRAAVERTSASVAAAVVQDGVSEAFSHYDRNILPERVHQISSDPWRVG</sequence>
<protein>
    <submittedName>
        <fullName evidence="4">Tape measure protein</fullName>
    </submittedName>
</protein>